<feature type="region of interest" description="Disordered" evidence="1">
    <location>
        <begin position="64"/>
        <end position="94"/>
    </location>
</feature>
<feature type="compositionally biased region" description="Polar residues" evidence="1">
    <location>
        <begin position="485"/>
        <end position="494"/>
    </location>
</feature>
<name>A0A388K3Z0_CHABU</name>
<feature type="region of interest" description="Disordered" evidence="1">
    <location>
        <begin position="215"/>
        <end position="238"/>
    </location>
</feature>
<feature type="compositionally biased region" description="Pro residues" evidence="1">
    <location>
        <begin position="72"/>
        <end position="83"/>
    </location>
</feature>
<proteinExistence type="predicted"/>
<accession>A0A388K3Z0</accession>
<dbReference type="EMBL" id="BFEA01000052">
    <property type="protein sequence ID" value="GBG64663.1"/>
    <property type="molecule type" value="Genomic_DNA"/>
</dbReference>
<dbReference type="Gramene" id="GBG64663">
    <property type="protein sequence ID" value="GBG64663"/>
    <property type="gene ID" value="CBR_g45718"/>
</dbReference>
<feature type="region of interest" description="Disordered" evidence="1">
    <location>
        <begin position="485"/>
        <end position="505"/>
    </location>
</feature>
<feature type="region of interest" description="Disordered" evidence="1">
    <location>
        <begin position="363"/>
        <end position="398"/>
    </location>
</feature>
<feature type="compositionally biased region" description="Basic residues" evidence="1">
    <location>
        <begin position="1"/>
        <end position="13"/>
    </location>
</feature>
<dbReference type="AlphaFoldDB" id="A0A388K3Z0"/>
<feature type="compositionally biased region" description="Basic and acidic residues" evidence="1">
    <location>
        <begin position="379"/>
        <end position="393"/>
    </location>
</feature>
<gene>
    <name evidence="2" type="ORF">CBR_g45718</name>
</gene>
<organism evidence="2 3">
    <name type="scientific">Chara braunii</name>
    <name type="common">Braun's stonewort</name>
    <dbReference type="NCBI Taxonomy" id="69332"/>
    <lineage>
        <taxon>Eukaryota</taxon>
        <taxon>Viridiplantae</taxon>
        <taxon>Streptophyta</taxon>
        <taxon>Charophyceae</taxon>
        <taxon>Charales</taxon>
        <taxon>Characeae</taxon>
        <taxon>Chara</taxon>
    </lineage>
</organism>
<evidence type="ECO:0000313" key="2">
    <source>
        <dbReference type="EMBL" id="GBG64663.1"/>
    </source>
</evidence>
<feature type="region of interest" description="Disordered" evidence="1">
    <location>
        <begin position="1"/>
        <end position="30"/>
    </location>
</feature>
<evidence type="ECO:0000313" key="3">
    <source>
        <dbReference type="Proteomes" id="UP000265515"/>
    </source>
</evidence>
<keyword evidence="3" id="KW-1185">Reference proteome</keyword>
<protein>
    <submittedName>
        <fullName evidence="2">Uncharacterized protein</fullName>
    </submittedName>
</protein>
<dbReference type="Proteomes" id="UP000265515">
    <property type="component" value="Unassembled WGS sequence"/>
</dbReference>
<reference evidence="2 3" key="1">
    <citation type="journal article" date="2018" name="Cell">
        <title>The Chara Genome: Secondary Complexity and Implications for Plant Terrestrialization.</title>
        <authorList>
            <person name="Nishiyama T."/>
            <person name="Sakayama H."/>
            <person name="Vries J.D."/>
            <person name="Buschmann H."/>
            <person name="Saint-Marcoux D."/>
            <person name="Ullrich K.K."/>
            <person name="Haas F.B."/>
            <person name="Vanderstraeten L."/>
            <person name="Becker D."/>
            <person name="Lang D."/>
            <person name="Vosolsobe S."/>
            <person name="Rombauts S."/>
            <person name="Wilhelmsson P.K.I."/>
            <person name="Janitza P."/>
            <person name="Kern R."/>
            <person name="Heyl A."/>
            <person name="Rumpler F."/>
            <person name="Villalobos L.I.A.C."/>
            <person name="Clay J.M."/>
            <person name="Skokan R."/>
            <person name="Toyoda A."/>
            <person name="Suzuki Y."/>
            <person name="Kagoshima H."/>
            <person name="Schijlen E."/>
            <person name="Tajeshwar N."/>
            <person name="Catarino B."/>
            <person name="Hetherington A.J."/>
            <person name="Saltykova A."/>
            <person name="Bonnot C."/>
            <person name="Breuninger H."/>
            <person name="Symeonidi A."/>
            <person name="Radhakrishnan G.V."/>
            <person name="Van Nieuwerburgh F."/>
            <person name="Deforce D."/>
            <person name="Chang C."/>
            <person name="Karol K.G."/>
            <person name="Hedrich R."/>
            <person name="Ulvskov P."/>
            <person name="Glockner G."/>
            <person name="Delwiche C.F."/>
            <person name="Petrasek J."/>
            <person name="Van de Peer Y."/>
            <person name="Friml J."/>
            <person name="Beilby M."/>
            <person name="Dolan L."/>
            <person name="Kohara Y."/>
            <person name="Sugano S."/>
            <person name="Fujiyama A."/>
            <person name="Delaux P.-M."/>
            <person name="Quint M."/>
            <person name="TheiBen G."/>
            <person name="Hagemann M."/>
            <person name="Harholt J."/>
            <person name="Dunand C."/>
            <person name="Zachgo S."/>
            <person name="Langdale J."/>
            <person name="Maumus F."/>
            <person name="Straeten D.V.D."/>
            <person name="Gould S.B."/>
            <person name="Rensing S.A."/>
        </authorList>
    </citation>
    <scope>NUCLEOTIDE SEQUENCE [LARGE SCALE GENOMIC DNA]</scope>
    <source>
        <strain evidence="2 3">S276</strain>
    </source>
</reference>
<comment type="caution">
    <text evidence="2">The sequence shown here is derived from an EMBL/GenBank/DDBJ whole genome shotgun (WGS) entry which is preliminary data.</text>
</comment>
<sequence length="607" mass="67624">MEASSRIKRRNDRRPRFGHENGSKFQKFHKCPCHEQVRSPPVLARLYPGVQPLLGLILSLVGAPAEAADPDPSGPDEPGPGPDPDPDTADAMDAKLQCCELQSGKQNTGQCPVSRREFGHSPSVTDSGDVQATKADSFRVATVTQEPRIAAATDREQRQQRSPRVAAVPNGEQLDQRSLRITAATDREQLEQRIGVLTRETELQRSVRIAAATDREQLEQRSPRVAVTPNREQPQQRSLRITVTRDREQLERRIPEMNARPAVRYLVANDDHAFSKGKIDGHELRSLDTDGEGLMMRLETEKCRKKRKRQRCDDDKSHGGMDKVVMFQTKKNRVNSGEDHAAIAKRLGLCADHLRSPNDFEHNEEVGNCQGQDFWGQEGAERKERKERKERTERKRKGKKPVCYLDGRQCNPTVCGDESMDQLLEVQGRDADRCSTKWNVRTEYFTTKPPTNGVDGTGTSDSFCKGCCDDSSCFLSAAQQPLTGVASSAHGGSNSEKKEEPPFRSKSVTADVIAIERQTNCCCGCFVEKRSLPELAGLTFPGLVRPDDPLSYRDELLNLTYAASCEGSPRFSFDSSVLTRQQEWSLEEVNALYIEDEAGAMAPKGPC</sequence>
<evidence type="ECO:0000256" key="1">
    <source>
        <dbReference type="SAM" id="MobiDB-lite"/>
    </source>
</evidence>